<dbReference type="Gene3D" id="1.10.600.10">
    <property type="entry name" value="Farnesyl Diphosphate Synthase"/>
    <property type="match status" value="1"/>
</dbReference>
<evidence type="ECO:0008006" key="6">
    <source>
        <dbReference type="Google" id="ProtNLM"/>
    </source>
</evidence>
<name>A0AA38ME10_9CUCU</name>
<proteinExistence type="inferred from homology"/>
<dbReference type="Proteomes" id="UP001168821">
    <property type="component" value="Unassembled WGS sequence"/>
</dbReference>
<dbReference type="PANTHER" id="PTHR12001:SF44">
    <property type="entry name" value="GERANYLGERANYL PYROPHOSPHATE SYNTHASE"/>
    <property type="match status" value="1"/>
</dbReference>
<dbReference type="AlphaFoldDB" id="A0AA38ME10"/>
<dbReference type="GO" id="GO:0008299">
    <property type="term" value="P:isoprenoid biosynthetic process"/>
    <property type="evidence" value="ECO:0007669"/>
    <property type="project" value="InterPro"/>
</dbReference>
<keyword evidence="1" id="KW-0479">Metal-binding</keyword>
<dbReference type="PROSITE" id="PS00444">
    <property type="entry name" value="POLYPRENYL_SYNTHASE_2"/>
    <property type="match status" value="1"/>
</dbReference>
<dbReference type="PANTHER" id="PTHR12001">
    <property type="entry name" value="GERANYLGERANYL PYROPHOSPHATE SYNTHASE"/>
    <property type="match status" value="1"/>
</dbReference>
<evidence type="ECO:0000256" key="2">
    <source>
        <dbReference type="ARBA" id="ARBA00022842"/>
    </source>
</evidence>
<evidence type="ECO:0000313" key="5">
    <source>
        <dbReference type="Proteomes" id="UP001168821"/>
    </source>
</evidence>
<dbReference type="Pfam" id="PF00348">
    <property type="entry name" value="polyprenyl_synt"/>
    <property type="match status" value="1"/>
</dbReference>
<evidence type="ECO:0000313" key="4">
    <source>
        <dbReference type="EMBL" id="KAJ3652913.1"/>
    </source>
</evidence>
<dbReference type="InterPro" id="IPR000092">
    <property type="entry name" value="Polyprenyl_synt"/>
</dbReference>
<dbReference type="GO" id="GO:0042811">
    <property type="term" value="P:pheromone biosynthetic process"/>
    <property type="evidence" value="ECO:0007669"/>
    <property type="project" value="UniProtKB-ARBA"/>
</dbReference>
<evidence type="ECO:0000256" key="1">
    <source>
        <dbReference type="ARBA" id="ARBA00022723"/>
    </source>
</evidence>
<dbReference type="InterPro" id="IPR033749">
    <property type="entry name" value="Polyprenyl_synt_CS"/>
</dbReference>
<comment type="similarity">
    <text evidence="3">Belongs to the FPP/GGPP synthase family.</text>
</comment>
<keyword evidence="5" id="KW-1185">Reference proteome</keyword>
<dbReference type="PROSITE" id="PS00723">
    <property type="entry name" value="POLYPRENYL_SYNTHASE_1"/>
    <property type="match status" value="1"/>
</dbReference>
<dbReference type="SUPFAM" id="SSF48576">
    <property type="entry name" value="Terpenoid synthases"/>
    <property type="match status" value="1"/>
</dbReference>
<sequence length="319" mass="36689">MATIIKTDIQIGVEEIIARPTDHILQAGPENRNLLKIFVCSFNNWIKSPHDAVKICADFRNALHDATIVLDDIQDGTILRRGLPSAHMVYGIPLTIRAALHKTFLIMQNLLCYAENRKDIAVDDFITLGIRFFTGQGMEIYFRDIQQCPTFDDYKVQVLGKSNAVLKWGVQMLEFCAKKENTNFSEDLYTKIGLVLQIYDDYLNLHSAKYATVRVFCDDLDEGKFTFPMIHGIQSHPNDHRLLDMLKRRPLDMESKKLFVDILESFGSFEYTRRELEKLKIGILTDADSMNMGKNPYLERILEDVLGNLETEIYYDGCD</sequence>
<dbReference type="EMBL" id="JALNTZ010000005">
    <property type="protein sequence ID" value="KAJ3652913.1"/>
    <property type="molecule type" value="Genomic_DNA"/>
</dbReference>
<organism evidence="4 5">
    <name type="scientific">Zophobas morio</name>
    <dbReference type="NCBI Taxonomy" id="2755281"/>
    <lineage>
        <taxon>Eukaryota</taxon>
        <taxon>Metazoa</taxon>
        <taxon>Ecdysozoa</taxon>
        <taxon>Arthropoda</taxon>
        <taxon>Hexapoda</taxon>
        <taxon>Insecta</taxon>
        <taxon>Pterygota</taxon>
        <taxon>Neoptera</taxon>
        <taxon>Endopterygota</taxon>
        <taxon>Coleoptera</taxon>
        <taxon>Polyphaga</taxon>
        <taxon>Cucujiformia</taxon>
        <taxon>Tenebrionidae</taxon>
        <taxon>Zophobas</taxon>
    </lineage>
</organism>
<protein>
    <recommendedName>
        <fullName evidence="6">Geranylgeranyl pyrophosphate synthase</fullName>
    </recommendedName>
</protein>
<comment type="caution">
    <text evidence="4">The sequence shown here is derived from an EMBL/GenBank/DDBJ whole genome shotgun (WGS) entry which is preliminary data.</text>
</comment>
<dbReference type="InterPro" id="IPR008949">
    <property type="entry name" value="Isoprenoid_synthase_dom_sf"/>
</dbReference>
<evidence type="ECO:0000256" key="3">
    <source>
        <dbReference type="RuleBase" id="RU004466"/>
    </source>
</evidence>
<reference evidence="4" key="1">
    <citation type="journal article" date="2023" name="G3 (Bethesda)">
        <title>Whole genome assemblies of Zophobas morio and Tenebrio molitor.</title>
        <authorList>
            <person name="Kaur S."/>
            <person name="Stinson S.A."/>
            <person name="diCenzo G.C."/>
        </authorList>
    </citation>
    <scope>NUCLEOTIDE SEQUENCE</scope>
    <source>
        <strain evidence="4">QUZm001</strain>
    </source>
</reference>
<keyword evidence="3" id="KW-0808">Transferase</keyword>
<dbReference type="GO" id="GO:0046872">
    <property type="term" value="F:metal ion binding"/>
    <property type="evidence" value="ECO:0007669"/>
    <property type="project" value="UniProtKB-KW"/>
</dbReference>
<accession>A0AA38ME10</accession>
<dbReference type="GO" id="GO:0004659">
    <property type="term" value="F:prenyltransferase activity"/>
    <property type="evidence" value="ECO:0007669"/>
    <property type="project" value="InterPro"/>
</dbReference>
<keyword evidence="2" id="KW-0460">Magnesium</keyword>
<gene>
    <name evidence="4" type="ORF">Zmor_018838</name>
</gene>